<keyword evidence="2" id="KW-1185">Reference proteome</keyword>
<sequence>MGPEINPLLTDCWLNRKDGKPEINVDEKRANPVLARIQCCQGKKRLFRSHPPILPSIPNTNTPGDYTRNNYMILCTGIVGYVLGNGLMNPS</sequence>
<dbReference type="AlphaFoldDB" id="A0AAE1NME6"/>
<comment type="caution">
    <text evidence="1">The sequence shown here is derived from an EMBL/GenBank/DDBJ whole genome shotgun (WGS) entry which is preliminary data.</text>
</comment>
<evidence type="ECO:0000313" key="2">
    <source>
        <dbReference type="Proteomes" id="UP001292094"/>
    </source>
</evidence>
<evidence type="ECO:0000313" key="1">
    <source>
        <dbReference type="EMBL" id="KAK4292121.1"/>
    </source>
</evidence>
<protein>
    <submittedName>
        <fullName evidence="1">Uncharacterized protein</fullName>
    </submittedName>
</protein>
<dbReference type="Proteomes" id="UP001292094">
    <property type="component" value="Unassembled WGS sequence"/>
</dbReference>
<dbReference type="EMBL" id="JAWZYT010004930">
    <property type="protein sequence ID" value="KAK4292121.1"/>
    <property type="molecule type" value="Genomic_DNA"/>
</dbReference>
<organism evidence="1 2">
    <name type="scientific">Petrolisthes manimaculis</name>
    <dbReference type="NCBI Taxonomy" id="1843537"/>
    <lineage>
        <taxon>Eukaryota</taxon>
        <taxon>Metazoa</taxon>
        <taxon>Ecdysozoa</taxon>
        <taxon>Arthropoda</taxon>
        <taxon>Crustacea</taxon>
        <taxon>Multicrustacea</taxon>
        <taxon>Malacostraca</taxon>
        <taxon>Eumalacostraca</taxon>
        <taxon>Eucarida</taxon>
        <taxon>Decapoda</taxon>
        <taxon>Pleocyemata</taxon>
        <taxon>Anomura</taxon>
        <taxon>Galatheoidea</taxon>
        <taxon>Porcellanidae</taxon>
        <taxon>Petrolisthes</taxon>
    </lineage>
</organism>
<gene>
    <name evidence="1" type="ORF">Pmani_035088</name>
</gene>
<accession>A0AAE1NME6</accession>
<proteinExistence type="predicted"/>
<reference evidence="1" key="1">
    <citation type="submission" date="2023-11" db="EMBL/GenBank/DDBJ databases">
        <title>Genome assemblies of two species of porcelain crab, Petrolisthes cinctipes and Petrolisthes manimaculis (Anomura: Porcellanidae).</title>
        <authorList>
            <person name="Angst P."/>
        </authorList>
    </citation>
    <scope>NUCLEOTIDE SEQUENCE</scope>
    <source>
        <strain evidence="1">PB745_02</strain>
        <tissue evidence="1">Gill</tissue>
    </source>
</reference>
<name>A0AAE1NME6_9EUCA</name>